<gene>
    <name evidence="11" type="ORF">ACFPM1_00560</name>
</gene>
<evidence type="ECO:0000256" key="6">
    <source>
        <dbReference type="ARBA" id="ARBA00023002"/>
    </source>
</evidence>
<comment type="catalytic activity">
    <reaction evidence="7">
        <text>2,5-diamino-6-(1-D-ribitylamino)pyrimidin-4(3H)-one 5'-phosphate + NAD(+) = 2,5-diamino-6-(1-D-ribosylamino)pyrimidin-4(3H)-one 5'-phosphate + NADH + H(+)</text>
        <dbReference type="Rhea" id="RHEA:27274"/>
        <dbReference type="ChEBI" id="CHEBI:15378"/>
        <dbReference type="ChEBI" id="CHEBI:57540"/>
        <dbReference type="ChEBI" id="CHEBI:57945"/>
        <dbReference type="ChEBI" id="CHEBI:58890"/>
        <dbReference type="ChEBI" id="CHEBI:59545"/>
        <dbReference type="EC" id="1.1.1.302"/>
    </reaction>
</comment>
<dbReference type="InterPro" id="IPR024072">
    <property type="entry name" value="DHFR-like_dom_sf"/>
</dbReference>
<evidence type="ECO:0000256" key="1">
    <source>
        <dbReference type="ARBA" id="ARBA00005104"/>
    </source>
</evidence>
<reference evidence="11 12" key="1">
    <citation type="journal article" date="2019" name="Int. J. Syst. Evol. Microbiol.">
        <title>The Global Catalogue of Microorganisms (GCM) 10K type strain sequencing project: providing services to taxonomists for standard genome sequencing and annotation.</title>
        <authorList>
            <consortium name="The Broad Institute Genomics Platform"/>
            <consortium name="The Broad Institute Genome Sequencing Center for Infectious Disease"/>
            <person name="Wu L."/>
            <person name="Ma J."/>
        </authorList>
    </citation>
    <scope>NUCLEOTIDE SEQUENCE [LARGE SCALE GENOMIC DNA]</scope>
    <source>
        <strain evidence="11 12">CGMCC 1.12124</strain>
    </source>
</reference>
<dbReference type="NCBIfam" id="TIGR00227">
    <property type="entry name" value="ribD_Cterm"/>
    <property type="match status" value="1"/>
</dbReference>
<dbReference type="InterPro" id="IPR011549">
    <property type="entry name" value="RibD_C"/>
</dbReference>
<comment type="pathway">
    <text evidence="1">Cofactor biosynthesis; riboflavin biosynthesis.</text>
</comment>
<comment type="subunit">
    <text evidence="3">Homodimer.</text>
</comment>
<dbReference type="PANTHER" id="PTHR38011">
    <property type="entry name" value="DIHYDROFOLATE REDUCTASE FAMILY PROTEIN (AFU_ORTHOLOGUE AFUA_8G06820)"/>
    <property type="match status" value="1"/>
</dbReference>
<comment type="catalytic activity">
    <reaction evidence="8">
        <text>2,5-diamino-6-(1-D-ribitylamino)pyrimidin-4(3H)-one 5'-phosphate + NADP(+) = 2,5-diamino-6-(1-D-ribosylamino)pyrimidin-4(3H)-one 5'-phosphate + NADPH + H(+)</text>
        <dbReference type="Rhea" id="RHEA:27278"/>
        <dbReference type="ChEBI" id="CHEBI:15378"/>
        <dbReference type="ChEBI" id="CHEBI:57783"/>
        <dbReference type="ChEBI" id="CHEBI:58349"/>
        <dbReference type="ChEBI" id="CHEBI:58890"/>
        <dbReference type="ChEBI" id="CHEBI:59545"/>
        <dbReference type="EC" id="1.1.1.302"/>
    </reaction>
</comment>
<evidence type="ECO:0000259" key="10">
    <source>
        <dbReference type="Pfam" id="PF01872"/>
    </source>
</evidence>
<dbReference type="Proteomes" id="UP001596118">
    <property type="component" value="Unassembled WGS sequence"/>
</dbReference>
<keyword evidence="4" id="KW-0686">Riboflavin biosynthesis</keyword>
<dbReference type="EC" id="1.1.1.302" evidence="9"/>
<organism evidence="11 12">
    <name type="scientific">Halorubrum rubrum</name>
    <dbReference type="NCBI Taxonomy" id="1126240"/>
    <lineage>
        <taxon>Archaea</taxon>
        <taxon>Methanobacteriati</taxon>
        <taxon>Methanobacteriota</taxon>
        <taxon>Stenosarchaea group</taxon>
        <taxon>Halobacteria</taxon>
        <taxon>Halobacteriales</taxon>
        <taxon>Haloferacaceae</taxon>
        <taxon>Halorubrum</taxon>
    </lineage>
</organism>
<dbReference type="Pfam" id="PF01872">
    <property type="entry name" value="RibD_C"/>
    <property type="match status" value="1"/>
</dbReference>
<dbReference type="NCBIfam" id="TIGR01508">
    <property type="entry name" value="rib_reduct_arch"/>
    <property type="match status" value="1"/>
</dbReference>
<evidence type="ECO:0000313" key="11">
    <source>
        <dbReference type="EMBL" id="MFC5277259.1"/>
    </source>
</evidence>
<evidence type="ECO:0000256" key="5">
    <source>
        <dbReference type="ARBA" id="ARBA00022857"/>
    </source>
</evidence>
<dbReference type="AlphaFoldDB" id="A0ABD5QX75"/>
<dbReference type="InterPro" id="IPR002734">
    <property type="entry name" value="RibDG_C"/>
</dbReference>
<dbReference type="GO" id="GO:0016491">
    <property type="term" value="F:oxidoreductase activity"/>
    <property type="evidence" value="ECO:0007669"/>
    <property type="project" value="UniProtKB-UniRule"/>
</dbReference>
<comment type="similarity">
    <text evidence="2">Belongs to the HTP reductase family.</text>
</comment>
<evidence type="ECO:0000313" key="12">
    <source>
        <dbReference type="Proteomes" id="UP001596118"/>
    </source>
</evidence>
<keyword evidence="12" id="KW-1185">Reference proteome</keyword>
<keyword evidence="6 11" id="KW-0560">Oxidoreductase</keyword>
<protein>
    <recommendedName>
        <fullName evidence="9">2,5-diamino-6-(ribosylamino)-4(3H)-pyrimidinone 5'-phosphate reductase</fullName>
        <ecNumber evidence="9">1.1.1.302</ecNumber>
    </recommendedName>
</protein>
<dbReference type="GO" id="GO:0009231">
    <property type="term" value="P:riboflavin biosynthetic process"/>
    <property type="evidence" value="ECO:0007669"/>
    <property type="project" value="UniProtKB-KW"/>
</dbReference>
<keyword evidence="5" id="KW-0521">NADP</keyword>
<accession>A0ABD5QX75</accession>
<dbReference type="Gene3D" id="3.40.430.10">
    <property type="entry name" value="Dihydrofolate Reductase, subunit A"/>
    <property type="match status" value="1"/>
</dbReference>
<evidence type="ECO:0000256" key="9">
    <source>
        <dbReference type="NCBIfam" id="TIGR01508"/>
    </source>
</evidence>
<sequence length="223" mass="23830">MYVVVNAAQSVDGKLSTRRREQLRISGEEDFDRVDRIRAAADAVLVGVGTVVADDPHLTLDEEARRVERLRNGRPGDPARVVVDSTGRTPTDARILDDAATTYLLVSAAATPERREELSAAGAEVIVAGEERVDLVEATSALADAGVDRLMVEGGGEVIYSCFAAGIVDELQVYVGSLVVGGRDAPTLADGDGFLEEFPRLDLTGTERLDDGVVLSYDVEERS</sequence>
<dbReference type="InterPro" id="IPR006401">
    <property type="entry name" value="Rib_reduct_arc"/>
</dbReference>
<dbReference type="EMBL" id="JBHSKY010000001">
    <property type="protein sequence ID" value="MFC5277259.1"/>
    <property type="molecule type" value="Genomic_DNA"/>
</dbReference>
<evidence type="ECO:0000256" key="7">
    <source>
        <dbReference type="ARBA" id="ARBA00047550"/>
    </source>
</evidence>
<feature type="domain" description="Bacterial bifunctional deaminase-reductase C-terminal" evidence="10">
    <location>
        <begin position="2"/>
        <end position="215"/>
    </location>
</feature>
<evidence type="ECO:0000256" key="8">
    <source>
        <dbReference type="ARBA" id="ARBA00049020"/>
    </source>
</evidence>
<dbReference type="SUPFAM" id="SSF53597">
    <property type="entry name" value="Dihydrofolate reductase-like"/>
    <property type="match status" value="1"/>
</dbReference>
<dbReference type="InterPro" id="IPR050765">
    <property type="entry name" value="Riboflavin_Biosynth_HTPR"/>
</dbReference>
<evidence type="ECO:0000256" key="3">
    <source>
        <dbReference type="ARBA" id="ARBA00011738"/>
    </source>
</evidence>
<evidence type="ECO:0000256" key="4">
    <source>
        <dbReference type="ARBA" id="ARBA00022619"/>
    </source>
</evidence>
<proteinExistence type="inferred from homology"/>
<name>A0ABD5QX75_9EURY</name>
<comment type="caution">
    <text evidence="11">The sequence shown here is derived from an EMBL/GenBank/DDBJ whole genome shotgun (WGS) entry which is preliminary data.</text>
</comment>
<dbReference type="RefSeq" id="WP_256411986.1">
    <property type="nucleotide sequence ID" value="NZ_JANHDM010000007.1"/>
</dbReference>
<evidence type="ECO:0000256" key="2">
    <source>
        <dbReference type="ARBA" id="ARBA00009723"/>
    </source>
</evidence>
<dbReference type="PANTHER" id="PTHR38011:SF7">
    <property type="entry name" value="2,5-DIAMINO-6-RIBOSYLAMINO-4(3H)-PYRIMIDINONE 5'-PHOSPHATE REDUCTASE"/>
    <property type="match status" value="1"/>
</dbReference>